<dbReference type="InterPro" id="IPR053342">
    <property type="entry name" value="Exosome_cofactor/PTGS_suppr"/>
</dbReference>
<dbReference type="PANTHER" id="PTHR37260:SF2">
    <property type="entry name" value="PROTEIN ECERIFERUM 16"/>
    <property type="match status" value="1"/>
</dbReference>
<proteinExistence type="predicted"/>
<keyword evidence="1" id="KW-1133">Transmembrane helix</keyword>
<accession>A0AAD8HIQ7</accession>
<reference evidence="2" key="2">
    <citation type="submission" date="2023-05" db="EMBL/GenBank/DDBJ databases">
        <authorList>
            <person name="Schelkunov M.I."/>
        </authorList>
    </citation>
    <scope>NUCLEOTIDE SEQUENCE</scope>
    <source>
        <strain evidence="2">Hsosn_3</strain>
        <tissue evidence="2">Leaf</tissue>
    </source>
</reference>
<name>A0AAD8HIQ7_9APIA</name>
<evidence type="ECO:0000256" key="1">
    <source>
        <dbReference type="SAM" id="Phobius"/>
    </source>
</evidence>
<dbReference type="Proteomes" id="UP001237642">
    <property type="component" value="Unassembled WGS sequence"/>
</dbReference>
<evidence type="ECO:0000313" key="2">
    <source>
        <dbReference type="EMBL" id="KAK1367869.1"/>
    </source>
</evidence>
<evidence type="ECO:0000313" key="3">
    <source>
        <dbReference type="Proteomes" id="UP001237642"/>
    </source>
</evidence>
<keyword evidence="3" id="KW-1185">Reference proteome</keyword>
<feature type="transmembrane region" description="Helical" evidence="1">
    <location>
        <begin position="92"/>
        <end position="110"/>
    </location>
</feature>
<organism evidence="2 3">
    <name type="scientific">Heracleum sosnowskyi</name>
    <dbReference type="NCBI Taxonomy" id="360622"/>
    <lineage>
        <taxon>Eukaryota</taxon>
        <taxon>Viridiplantae</taxon>
        <taxon>Streptophyta</taxon>
        <taxon>Embryophyta</taxon>
        <taxon>Tracheophyta</taxon>
        <taxon>Spermatophyta</taxon>
        <taxon>Magnoliopsida</taxon>
        <taxon>eudicotyledons</taxon>
        <taxon>Gunneridae</taxon>
        <taxon>Pentapetalae</taxon>
        <taxon>asterids</taxon>
        <taxon>campanulids</taxon>
        <taxon>Apiales</taxon>
        <taxon>Apiaceae</taxon>
        <taxon>Apioideae</taxon>
        <taxon>apioid superclade</taxon>
        <taxon>Tordylieae</taxon>
        <taxon>Tordyliinae</taxon>
        <taxon>Heracleum</taxon>
    </lineage>
</organism>
<keyword evidence="1" id="KW-0812">Transmembrane</keyword>
<dbReference type="EMBL" id="JAUIZM010000008">
    <property type="protein sequence ID" value="KAK1367869.1"/>
    <property type="molecule type" value="Genomic_DNA"/>
</dbReference>
<gene>
    <name evidence="2" type="ORF">POM88_033961</name>
</gene>
<protein>
    <submittedName>
        <fullName evidence="2">Uncharacterized protein</fullName>
    </submittedName>
</protein>
<reference evidence="2" key="1">
    <citation type="submission" date="2023-02" db="EMBL/GenBank/DDBJ databases">
        <title>Genome of toxic invasive species Heracleum sosnowskyi carries increased number of genes despite the absence of recent whole-genome duplications.</title>
        <authorList>
            <person name="Schelkunov M."/>
            <person name="Shtratnikova V."/>
            <person name="Makarenko M."/>
            <person name="Klepikova A."/>
            <person name="Omelchenko D."/>
            <person name="Novikova G."/>
            <person name="Obukhova E."/>
            <person name="Bogdanov V."/>
            <person name="Penin A."/>
            <person name="Logacheva M."/>
        </authorList>
    </citation>
    <scope>NUCLEOTIDE SEQUENCE</scope>
    <source>
        <strain evidence="2">Hsosn_3</strain>
        <tissue evidence="2">Leaf</tissue>
    </source>
</reference>
<keyword evidence="1" id="KW-0472">Membrane</keyword>
<comment type="caution">
    <text evidence="2">The sequence shown here is derived from an EMBL/GenBank/DDBJ whole genome shotgun (WGS) entry which is preliminary data.</text>
</comment>
<dbReference type="AlphaFoldDB" id="A0AAD8HIQ7"/>
<dbReference type="PANTHER" id="PTHR37260">
    <property type="entry name" value="PHOSPHORELAY PROTEIN"/>
    <property type="match status" value="1"/>
</dbReference>
<sequence length="126" mass="14015">MRRSVTVSVSESGKRDNLVCPKPRCLGLINTSFNEPICPIRWQMSSSNQSDFSDSKAGSELLDIILSRASFLSMDLNARAEQLAKVDLTERLFIGADLLPLVLVMLYSTFKFYFSVALGQSDIHGH</sequence>